<dbReference type="InterPro" id="IPR001283">
    <property type="entry name" value="CRISP-related"/>
</dbReference>
<evidence type="ECO:0000259" key="5">
    <source>
        <dbReference type="PROSITE" id="PS51670"/>
    </source>
</evidence>
<feature type="domain" description="ShKT" evidence="5">
    <location>
        <begin position="213"/>
        <end position="246"/>
    </location>
</feature>
<organism evidence="6 7">
    <name type="scientific">Liparis tanakae</name>
    <name type="common">Tanaka's snailfish</name>
    <dbReference type="NCBI Taxonomy" id="230148"/>
    <lineage>
        <taxon>Eukaryota</taxon>
        <taxon>Metazoa</taxon>
        <taxon>Chordata</taxon>
        <taxon>Craniata</taxon>
        <taxon>Vertebrata</taxon>
        <taxon>Euteleostomi</taxon>
        <taxon>Actinopterygii</taxon>
        <taxon>Neopterygii</taxon>
        <taxon>Teleostei</taxon>
        <taxon>Neoteleostei</taxon>
        <taxon>Acanthomorphata</taxon>
        <taxon>Eupercaria</taxon>
        <taxon>Perciformes</taxon>
        <taxon>Cottioidei</taxon>
        <taxon>Cottales</taxon>
        <taxon>Liparidae</taxon>
        <taxon>Liparis</taxon>
    </lineage>
</organism>
<dbReference type="InterPro" id="IPR014044">
    <property type="entry name" value="CAP_dom"/>
</dbReference>
<dbReference type="InterPro" id="IPR013871">
    <property type="entry name" value="Cysteine_rich_secretory"/>
</dbReference>
<sequence>MFTVGHISIMAALLKGRNMFEVLIFIVAVQRAHSACVVPADICPEDTAVQAQIVGLHNGFRRAVRPPASDMLLMSYSEEVAASAQAWVDKCILAHGAPSTRTLDGYELGENMFYSSGPASWTEVVDTWHSEGSHYLYPNGSSNGQTIGHYTQVVWNSSYRIGCGVTLCPDDIYLYACHYYRAGNFRGWIPYKAGPPCASCPNNCEDKLCTNPCPYINKYINCPTMKATTGCSNALVYAWCPASCRCTDEIIPIA</sequence>
<dbReference type="InterPro" id="IPR003582">
    <property type="entry name" value="ShKT_dom"/>
</dbReference>
<dbReference type="SMART" id="SM00198">
    <property type="entry name" value="SCP"/>
    <property type="match status" value="1"/>
</dbReference>
<dbReference type="GO" id="GO:0005576">
    <property type="term" value="C:extracellular region"/>
    <property type="evidence" value="ECO:0007669"/>
    <property type="project" value="InterPro"/>
</dbReference>
<evidence type="ECO:0000256" key="2">
    <source>
        <dbReference type="ARBA" id="ARBA00023157"/>
    </source>
</evidence>
<keyword evidence="7" id="KW-1185">Reference proteome</keyword>
<evidence type="ECO:0000313" key="7">
    <source>
        <dbReference type="Proteomes" id="UP000314294"/>
    </source>
</evidence>
<comment type="caution">
    <text evidence="6">The sequence shown here is derived from an EMBL/GenBank/DDBJ whole genome shotgun (WGS) entry which is preliminary data.</text>
</comment>
<protein>
    <submittedName>
        <fullName evidence="6">Cysteine-rich venom protein latisemin</fullName>
    </submittedName>
</protein>
<comment type="caution">
    <text evidence="3">Lacks conserved residue(s) required for the propagation of feature annotation.</text>
</comment>
<dbReference type="InterPro" id="IPR018244">
    <property type="entry name" value="Allrgn_V5/Tpx1_CS"/>
</dbReference>
<dbReference type="Gene3D" id="1.10.10.740">
    <property type="entry name" value="Crisp domain"/>
    <property type="match status" value="1"/>
</dbReference>
<proteinExistence type="inferred from homology"/>
<evidence type="ECO:0000256" key="4">
    <source>
        <dbReference type="SAM" id="SignalP"/>
    </source>
</evidence>
<dbReference type="FunFam" id="3.40.33.10:FF:000005">
    <property type="entry name" value="Cysteine-rich secretory protein 2"/>
    <property type="match status" value="1"/>
</dbReference>
<evidence type="ECO:0000313" key="6">
    <source>
        <dbReference type="EMBL" id="TNN33396.1"/>
    </source>
</evidence>
<dbReference type="PROSITE" id="PS01009">
    <property type="entry name" value="CRISP_1"/>
    <property type="match status" value="1"/>
</dbReference>
<feature type="signal peptide" evidence="4">
    <location>
        <begin position="1"/>
        <end position="34"/>
    </location>
</feature>
<dbReference type="PRINTS" id="PR00838">
    <property type="entry name" value="V5ALLERGEN"/>
</dbReference>
<dbReference type="OrthoDB" id="737510at2759"/>
<name>A0A4Z2EWR5_9TELE</name>
<comment type="similarity">
    <text evidence="1">Belongs to the CRISP family.</text>
</comment>
<evidence type="ECO:0000256" key="3">
    <source>
        <dbReference type="PROSITE-ProRule" id="PRU01005"/>
    </source>
</evidence>
<keyword evidence="4" id="KW-0732">Signal</keyword>
<keyword evidence="2 3" id="KW-1015">Disulfide bond</keyword>
<accession>A0A4Z2EWR5</accession>
<dbReference type="FunFam" id="1.10.10.740:FF:000001">
    <property type="entry name" value="Cysteine-rich secretory protein 2"/>
    <property type="match status" value="1"/>
</dbReference>
<dbReference type="Gene3D" id="3.40.33.10">
    <property type="entry name" value="CAP"/>
    <property type="match status" value="1"/>
</dbReference>
<dbReference type="InterPro" id="IPR035940">
    <property type="entry name" value="CAP_sf"/>
</dbReference>
<dbReference type="InterPro" id="IPR002413">
    <property type="entry name" value="V5_allergen-like"/>
</dbReference>
<dbReference type="SUPFAM" id="SSF55797">
    <property type="entry name" value="PR-1-like"/>
    <property type="match status" value="1"/>
</dbReference>
<dbReference type="Proteomes" id="UP000314294">
    <property type="component" value="Unassembled WGS sequence"/>
</dbReference>
<evidence type="ECO:0000256" key="1">
    <source>
        <dbReference type="ARBA" id="ARBA00009923"/>
    </source>
</evidence>
<dbReference type="SUPFAM" id="SSF57546">
    <property type="entry name" value="Crisp domain-like"/>
    <property type="match status" value="1"/>
</dbReference>
<dbReference type="PRINTS" id="PR00837">
    <property type="entry name" value="V5TPXLIKE"/>
</dbReference>
<reference evidence="6 7" key="1">
    <citation type="submission" date="2019-03" db="EMBL/GenBank/DDBJ databases">
        <title>First draft genome of Liparis tanakae, snailfish: a comprehensive survey of snailfish specific genes.</title>
        <authorList>
            <person name="Kim W."/>
            <person name="Song I."/>
            <person name="Jeong J.-H."/>
            <person name="Kim D."/>
            <person name="Kim S."/>
            <person name="Ryu S."/>
            <person name="Song J.Y."/>
            <person name="Lee S.K."/>
        </authorList>
    </citation>
    <scope>NUCLEOTIDE SEQUENCE [LARGE SCALE GENOMIC DNA]</scope>
    <source>
        <tissue evidence="6">Muscle</tissue>
    </source>
</reference>
<dbReference type="PROSITE" id="PS01010">
    <property type="entry name" value="CRISP_2"/>
    <property type="match status" value="1"/>
</dbReference>
<feature type="disulfide bond" evidence="3">
    <location>
        <begin position="222"/>
        <end position="240"/>
    </location>
</feature>
<dbReference type="PANTHER" id="PTHR10334">
    <property type="entry name" value="CYSTEINE-RICH SECRETORY PROTEIN-RELATED"/>
    <property type="match status" value="1"/>
</dbReference>
<dbReference type="AlphaFoldDB" id="A0A4Z2EWR5"/>
<feature type="chain" id="PRO_5021262691" evidence="4">
    <location>
        <begin position="35"/>
        <end position="254"/>
    </location>
</feature>
<dbReference type="Pfam" id="PF00188">
    <property type="entry name" value="CAP"/>
    <property type="match status" value="1"/>
</dbReference>
<dbReference type="PROSITE" id="PS51670">
    <property type="entry name" value="SHKT"/>
    <property type="match status" value="1"/>
</dbReference>
<dbReference type="Pfam" id="PF08562">
    <property type="entry name" value="Crisp"/>
    <property type="match status" value="1"/>
</dbReference>
<feature type="disulfide bond" evidence="3">
    <location>
        <begin position="231"/>
        <end position="244"/>
    </location>
</feature>
<gene>
    <name evidence="6" type="primary">CRVP_1</name>
    <name evidence="6" type="ORF">EYF80_056441</name>
</gene>
<dbReference type="EMBL" id="SRLO01002255">
    <property type="protein sequence ID" value="TNN33396.1"/>
    <property type="molecule type" value="Genomic_DNA"/>
</dbReference>
<dbReference type="InterPro" id="IPR042076">
    <property type="entry name" value="Crisp-like_dom"/>
</dbReference>